<dbReference type="PANTHER" id="PTHR47706:SF9">
    <property type="entry name" value="NMRA-LIKE DOMAIN-CONTAINING PROTEIN-RELATED"/>
    <property type="match status" value="1"/>
</dbReference>
<dbReference type="Gene3D" id="3.90.25.10">
    <property type="entry name" value="UDP-galactose 4-epimerase, domain 1"/>
    <property type="match status" value="1"/>
</dbReference>
<keyword evidence="5" id="KW-1185">Reference proteome</keyword>
<evidence type="ECO:0000259" key="3">
    <source>
        <dbReference type="Pfam" id="PF05368"/>
    </source>
</evidence>
<dbReference type="InterPro" id="IPR051609">
    <property type="entry name" value="NmrA/Isoflavone_reductase-like"/>
</dbReference>
<feature type="non-terminal residue" evidence="4">
    <location>
        <position position="1"/>
    </location>
</feature>
<dbReference type="Pfam" id="PF05368">
    <property type="entry name" value="NmrA"/>
    <property type="match status" value="1"/>
</dbReference>
<evidence type="ECO:0000256" key="1">
    <source>
        <dbReference type="ARBA" id="ARBA00022857"/>
    </source>
</evidence>
<sequence length="297" mass="32935">EITCFIRAASANKPAVQDLRDRGGGIKVVTGDLSGPIEDTVSLLRGIETVISSIFAPNVFEQDPLIDAAAKAGVKRFVPCNWATPAARGGIMQIRDLKEQCHDRILRHRLGYTIIDVGYWYEMSIPRVPSGKIDSAIVLPINEVYAGGTAPNMLVAKKDVGRFTVRIIKDKRTLNKKVYGYGAVLSQNEINDIVAEKSGEKLDLVAKSAEDVQTSLTAAEKKLAEDPSNVQNMYLLAHAQYCNTKYVRADNTPENAEYLGYINGRELYPDFEWMNFADFVKKLLAGEVKRPYPHLTL</sequence>
<evidence type="ECO:0000313" key="4">
    <source>
        <dbReference type="EMBL" id="KAJ9614903.1"/>
    </source>
</evidence>
<protein>
    <recommendedName>
        <fullName evidence="3">NmrA-like domain-containing protein</fullName>
    </recommendedName>
</protein>
<evidence type="ECO:0000256" key="2">
    <source>
        <dbReference type="ARBA" id="ARBA00023002"/>
    </source>
</evidence>
<accession>A0AA39CNL9</accession>
<keyword evidence="2" id="KW-0560">Oxidoreductase</keyword>
<organism evidence="4 5">
    <name type="scientific">Knufia peltigerae</name>
    <dbReference type="NCBI Taxonomy" id="1002370"/>
    <lineage>
        <taxon>Eukaryota</taxon>
        <taxon>Fungi</taxon>
        <taxon>Dikarya</taxon>
        <taxon>Ascomycota</taxon>
        <taxon>Pezizomycotina</taxon>
        <taxon>Eurotiomycetes</taxon>
        <taxon>Chaetothyriomycetidae</taxon>
        <taxon>Chaetothyriales</taxon>
        <taxon>Trichomeriaceae</taxon>
        <taxon>Knufia</taxon>
    </lineage>
</organism>
<comment type="caution">
    <text evidence="4">The sequence shown here is derived from an EMBL/GenBank/DDBJ whole genome shotgun (WGS) entry which is preliminary data.</text>
</comment>
<dbReference type="EMBL" id="JAPDRN010000181">
    <property type="protein sequence ID" value="KAJ9614903.1"/>
    <property type="molecule type" value="Genomic_DNA"/>
</dbReference>
<dbReference type="InterPro" id="IPR008030">
    <property type="entry name" value="NmrA-like"/>
</dbReference>
<dbReference type="PANTHER" id="PTHR47706">
    <property type="entry name" value="NMRA-LIKE FAMILY PROTEIN"/>
    <property type="match status" value="1"/>
</dbReference>
<proteinExistence type="predicted"/>
<evidence type="ECO:0000313" key="5">
    <source>
        <dbReference type="Proteomes" id="UP001172681"/>
    </source>
</evidence>
<dbReference type="SUPFAM" id="SSF51735">
    <property type="entry name" value="NAD(P)-binding Rossmann-fold domains"/>
    <property type="match status" value="1"/>
</dbReference>
<dbReference type="AlphaFoldDB" id="A0AA39CNL9"/>
<reference evidence="4" key="1">
    <citation type="submission" date="2022-10" db="EMBL/GenBank/DDBJ databases">
        <title>Culturing micro-colonial fungi from biological soil crusts in the Mojave desert and describing Neophaeococcomyces mojavensis, and introducing the new genera and species Taxawa tesnikishii.</title>
        <authorList>
            <person name="Kurbessoian T."/>
            <person name="Stajich J.E."/>
        </authorList>
    </citation>
    <scope>NUCLEOTIDE SEQUENCE</scope>
    <source>
        <strain evidence="4">TK_35</strain>
    </source>
</reference>
<name>A0AA39CNL9_9EURO</name>
<gene>
    <name evidence="4" type="ORF">H2204_014342</name>
</gene>
<dbReference type="InterPro" id="IPR036291">
    <property type="entry name" value="NAD(P)-bd_dom_sf"/>
</dbReference>
<dbReference type="Gene3D" id="3.40.50.720">
    <property type="entry name" value="NAD(P)-binding Rossmann-like Domain"/>
    <property type="match status" value="1"/>
</dbReference>
<keyword evidence="1" id="KW-0521">NADP</keyword>
<dbReference type="Proteomes" id="UP001172681">
    <property type="component" value="Unassembled WGS sequence"/>
</dbReference>
<dbReference type="GO" id="GO:0016491">
    <property type="term" value="F:oxidoreductase activity"/>
    <property type="evidence" value="ECO:0007669"/>
    <property type="project" value="UniProtKB-KW"/>
</dbReference>
<feature type="domain" description="NmrA-like" evidence="3">
    <location>
        <begin position="11"/>
        <end position="279"/>
    </location>
</feature>